<reference evidence="1" key="1">
    <citation type="submission" date="2019-08" db="EMBL/GenBank/DDBJ databases">
        <authorList>
            <person name="Kucharzyk K."/>
            <person name="Murdoch R.W."/>
            <person name="Higgins S."/>
            <person name="Loffler F."/>
        </authorList>
    </citation>
    <scope>NUCLEOTIDE SEQUENCE</scope>
</reference>
<proteinExistence type="predicted"/>
<dbReference type="EMBL" id="VSSQ01022406">
    <property type="protein sequence ID" value="MPM68696.1"/>
    <property type="molecule type" value="Genomic_DNA"/>
</dbReference>
<accession>A0A645BTJ9</accession>
<organism evidence="1">
    <name type="scientific">bioreactor metagenome</name>
    <dbReference type="NCBI Taxonomy" id="1076179"/>
    <lineage>
        <taxon>unclassified sequences</taxon>
        <taxon>metagenomes</taxon>
        <taxon>ecological metagenomes</taxon>
    </lineage>
</organism>
<dbReference type="AlphaFoldDB" id="A0A645BTJ9"/>
<evidence type="ECO:0000313" key="1">
    <source>
        <dbReference type="EMBL" id="MPM68696.1"/>
    </source>
</evidence>
<gene>
    <name evidence="1" type="ORF">SDC9_115630</name>
</gene>
<protein>
    <submittedName>
        <fullName evidence="1">Uncharacterized protein</fullName>
    </submittedName>
</protein>
<sequence>MLKKFDPTILATLISFCPANDDVILTAASGALVPIATIVSPITMEGTLNFFAIDDVPSTNKSAPFIRKKKPIIKSKNDILIPPSLIKIISMIL</sequence>
<comment type="caution">
    <text evidence="1">The sequence shown here is derived from an EMBL/GenBank/DDBJ whole genome shotgun (WGS) entry which is preliminary data.</text>
</comment>
<name>A0A645BTJ9_9ZZZZ</name>